<proteinExistence type="predicted"/>
<accession>A0A5R9GQE0</accession>
<dbReference type="RefSeq" id="WP_138238496.1">
    <property type="nucleotide sequence ID" value="NZ_VBRY01000003.1"/>
</dbReference>
<protein>
    <recommendedName>
        <fullName evidence="3">ATP-binding protein</fullName>
    </recommendedName>
</protein>
<organism evidence="1 2">
    <name type="scientific">Mariprofundus erugo</name>
    <dbReference type="NCBI Taxonomy" id="2528639"/>
    <lineage>
        <taxon>Bacteria</taxon>
        <taxon>Pseudomonadati</taxon>
        <taxon>Pseudomonadota</taxon>
        <taxon>Candidatius Mariprofundia</taxon>
        <taxon>Mariprofundales</taxon>
        <taxon>Mariprofundaceae</taxon>
        <taxon>Mariprofundus</taxon>
    </lineage>
</organism>
<dbReference type="Proteomes" id="UP000306585">
    <property type="component" value="Unassembled WGS sequence"/>
</dbReference>
<evidence type="ECO:0008006" key="3">
    <source>
        <dbReference type="Google" id="ProtNLM"/>
    </source>
</evidence>
<sequence>MKRVTYESRLRNRRIVAKRARKKAKVNHRSGYVARVKRYILEAPKIFCAYNDKARCELLDFLAKLRNQVRAGGRTLIDFSNTTKMNAGGVILFKAEVDRLIRHFGIKSSIRCKAPKSAKVKQVLQKVGVFDALKFPSNIVPKHSDVVHWNCAHGTMADGEKYEDVLGGYDGTIAQAVHSELYKGITEAMANSVHHAYIGMRKDGLQLKEEANDWWMFSQEREGKLNVVFYDVGIGIPESLPRTRPSLWEVMQRFRFTKKDSEIIKFAAGAGKSRTEKKYRGKGLPQIVSTIHKIKGSNLIVMSNRGALVLNNGEKKSIDYKKSIYGTLIMWEVPLSPNEVK</sequence>
<evidence type="ECO:0000313" key="2">
    <source>
        <dbReference type="Proteomes" id="UP000306585"/>
    </source>
</evidence>
<dbReference type="AlphaFoldDB" id="A0A5R9GQE0"/>
<reference evidence="1 2" key="1">
    <citation type="journal article" date="2019" name="Appl. Environ. Microbiol.">
        <title>Environmental Evidence and Genomic Insight of Iron-oxidizing Bacteria Preference Towards More Corrosion Resistant Stainless Steel at Higher Salinities.</title>
        <authorList>
            <person name="Garrison C.E."/>
            <person name="Price K.A."/>
            <person name="Field E.K."/>
        </authorList>
    </citation>
    <scope>NUCLEOTIDE SEQUENCE [LARGE SCALE GENOMIC DNA]</scope>
    <source>
        <strain evidence="1 2">P3</strain>
    </source>
</reference>
<name>A0A5R9GQE0_9PROT</name>
<evidence type="ECO:0000313" key="1">
    <source>
        <dbReference type="EMBL" id="TLS68160.1"/>
    </source>
</evidence>
<dbReference type="EMBL" id="VBRY01000003">
    <property type="protein sequence ID" value="TLS68160.1"/>
    <property type="molecule type" value="Genomic_DNA"/>
</dbReference>
<keyword evidence="2" id="KW-1185">Reference proteome</keyword>
<gene>
    <name evidence="1" type="ORF">FEF65_03965</name>
</gene>
<comment type="caution">
    <text evidence="1">The sequence shown here is derived from an EMBL/GenBank/DDBJ whole genome shotgun (WGS) entry which is preliminary data.</text>
</comment>